<dbReference type="AlphaFoldDB" id="A0A346NIJ9"/>
<dbReference type="InterPro" id="IPR027450">
    <property type="entry name" value="AlkB-like"/>
</dbReference>
<dbReference type="GO" id="GO:0140097">
    <property type="term" value="F:catalytic activity, acting on DNA"/>
    <property type="evidence" value="ECO:0007669"/>
    <property type="project" value="UniProtKB-ARBA"/>
</dbReference>
<keyword evidence="5 10" id="KW-0223">Dioxygenase</keyword>
<dbReference type="PANTHER" id="PTHR31212">
    <property type="entry name" value="ALPHA-KETOGLUTARATE-DEPENDENT DIOXYGENASE ALKB HOMOLOG 3"/>
    <property type="match status" value="1"/>
</dbReference>
<keyword evidence="6" id="KW-0560">Oxidoreductase</keyword>
<dbReference type="GO" id="GO:0046872">
    <property type="term" value="F:metal ion binding"/>
    <property type="evidence" value="ECO:0007669"/>
    <property type="project" value="UniProtKB-KW"/>
</dbReference>
<dbReference type="OrthoDB" id="190276at2"/>
<dbReference type="EMBL" id="CP031769">
    <property type="protein sequence ID" value="AXR05356.1"/>
    <property type="molecule type" value="Genomic_DNA"/>
</dbReference>
<protein>
    <submittedName>
        <fullName evidence="10">Alpha-ketoglutarate-dependent dioxygenase AlkB</fullName>
    </submittedName>
</protein>
<dbReference type="InterPro" id="IPR005123">
    <property type="entry name" value="Oxoglu/Fe-dep_dioxygenase_dom"/>
</dbReference>
<feature type="domain" description="Fe2OG dioxygenase" evidence="9">
    <location>
        <begin position="108"/>
        <end position="205"/>
    </location>
</feature>
<keyword evidence="7" id="KW-0408">Iron</keyword>
<evidence type="ECO:0000256" key="4">
    <source>
        <dbReference type="ARBA" id="ARBA00022842"/>
    </source>
</evidence>
<dbReference type="GO" id="GO:0016787">
    <property type="term" value="F:hydrolase activity"/>
    <property type="evidence" value="ECO:0007669"/>
    <property type="project" value="UniProtKB-ARBA"/>
</dbReference>
<sequence length="209" mass="23496">MQFGLFDNEHAHAGARDLALPGAAVSYQPGWLSADNATAIATRLKSQLQWHQDTIKLFGKLVKIPRLQVWYGDTNTVYSYSGLTLSPHPWQHDLKVLRDTLQAHTGGHFNSVLANWYRDGKDSMGLHSDDEPELGPQPLIASVTLGQPRPFAFVNKQTKARTTIVLEHGSLLLMQGDTQRLYQHGINKTTRQVGERINLTFRYVYPYSA</sequence>
<dbReference type="FunFam" id="2.60.120.590:FF:000004">
    <property type="entry name" value="DNA oxidative demethylase ALKBH2"/>
    <property type="match status" value="1"/>
</dbReference>
<evidence type="ECO:0000256" key="7">
    <source>
        <dbReference type="ARBA" id="ARBA00023004"/>
    </source>
</evidence>
<dbReference type="KEGG" id="salm:D0Y50_02620"/>
<dbReference type="InterPro" id="IPR037151">
    <property type="entry name" value="AlkB-like_sf"/>
</dbReference>
<dbReference type="RefSeq" id="WP_117315343.1">
    <property type="nucleotide sequence ID" value="NZ_CP031769.1"/>
</dbReference>
<organism evidence="10 11">
    <name type="scientific">Salinimonas sediminis</name>
    <dbReference type="NCBI Taxonomy" id="2303538"/>
    <lineage>
        <taxon>Bacteria</taxon>
        <taxon>Pseudomonadati</taxon>
        <taxon>Pseudomonadota</taxon>
        <taxon>Gammaproteobacteria</taxon>
        <taxon>Alteromonadales</taxon>
        <taxon>Alteromonadaceae</taxon>
        <taxon>Alteromonas/Salinimonas group</taxon>
        <taxon>Salinimonas</taxon>
    </lineage>
</organism>
<evidence type="ECO:0000256" key="3">
    <source>
        <dbReference type="ARBA" id="ARBA00022763"/>
    </source>
</evidence>
<dbReference type="Gene3D" id="2.60.120.590">
    <property type="entry name" value="Alpha-ketoglutarate-dependent dioxygenase AlkB-like"/>
    <property type="match status" value="1"/>
</dbReference>
<name>A0A346NIJ9_9ALTE</name>
<gene>
    <name evidence="10" type="ORF">D0Y50_02620</name>
</gene>
<comment type="cofactor">
    <cofactor evidence="1">
        <name>Fe(2+)</name>
        <dbReference type="ChEBI" id="CHEBI:29033"/>
    </cofactor>
</comment>
<reference evidence="10 11" key="1">
    <citation type="submission" date="2018-08" db="EMBL/GenBank/DDBJ databases">
        <title>Salinimonas sediminis sp. nov., a piezophilic bacterium isolated from a deep-sea sediment sample from the New Britain Trench.</title>
        <authorList>
            <person name="Cao J."/>
        </authorList>
    </citation>
    <scope>NUCLEOTIDE SEQUENCE [LARGE SCALE GENOMIC DNA]</scope>
    <source>
        <strain evidence="10 11">N102</strain>
    </source>
</reference>
<evidence type="ECO:0000313" key="10">
    <source>
        <dbReference type="EMBL" id="AXR05356.1"/>
    </source>
</evidence>
<evidence type="ECO:0000256" key="8">
    <source>
        <dbReference type="ARBA" id="ARBA00023204"/>
    </source>
</evidence>
<dbReference type="GO" id="GO:0006307">
    <property type="term" value="P:DNA alkylation repair"/>
    <property type="evidence" value="ECO:0007669"/>
    <property type="project" value="InterPro"/>
</dbReference>
<dbReference type="InterPro" id="IPR032854">
    <property type="entry name" value="ALKBH3"/>
</dbReference>
<dbReference type="GO" id="GO:0016705">
    <property type="term" value="F:oxidoreductase activity, acting on paired donors, with incorporation or reduction of molecular oxygen"/>
    <property type="evidence" value="ECO:0007669"/>
    <property type="project" value="UniProtKB-ARBA"/>
</dbReference>
<dbReference type="GO" id="GO:0032451">
    <property type="term" value="F:demethylase activity"/>
    <property type="evidence" value="ECO:0007669"/>
    <property type="project" value="UniProtKB-ARBA"/>
</dbReference>
<evidence type="ECO:0000256" key="6">
    <source>
        <dbReference type="ARBA" id="ARBA00023002"/>
    </source>
</evidence>
<accession>A0A346NIJ9</accession>
<dbReference type="Pfam" id="PF13532">
    <property type="entry name" value="2OG-FeII_Oxy_2"/>
    <property type="match status" value="1"/>
</dbReference>
<evidence type="ECO:0000256" key="2">
    <source>
        <dbReference type="ARBA" id="ARBA00022723"/>
    </source>
</evidence>
<proteinExistence type="predicted"/>
<keyword evidence="3" id="KW-0227">DNA damage</keyword>
<evidence type="ECO:0000256" key="1">
    <source>
        <dbReference type="ARBA" id="ARBA00001954"/>
    </source>
</evidence>
<evidence type="ECO:0000256" key="5">
    <source>
        <dbReference type="ARBA" id="ARBA00022964"/>
    </source>
</evidence>
<dbReference type="PANTHER" id="PTHR31212:SF4">
    <property type="entry name" value="ALPHA-KETOGLUTARATE-DEPENDENT DIOXYGENASE ALKB HOMOLOG 3"/>
    <property type="match status" value="1"/>
</dbReference>
<keyword evidence="11" id="KW-1185">Reference proteome</keyword>
<dbReference type="SUPFAM" id="SSF51197">
    <property type="entry name" value="Clavaminate synthase-like"/>
    <property type="match status" value="1"/>
</dbReference>
<evidence type="ECO:0000313" key="11">
    <source>
        <dbReference type="Proteomes" id="UP000262073"/>
    </source>
</evidence>
<keyword evidence="8" id="KW-0234">DNA repair</keyword>
<dbReference type="Proteomes" id="UP000262073">
    <property type="component" value="Chromosome"/>
</dbReference>
<evidence type="ECO:0000259" key="9">
    <source>
        <dbReference type="PROSITE" id="PS51471"/>
    </source>
</evidence>
<keyword evidence="4" id="KW-0460">Magnesium</keyword>
<dbReference type="GO" id="GO:0051213">
    <property type="term" value="F:dioxygenase activity"/>
    <property type="evidence" value="ECO:0007669"/>
    <property type="project" value="UniProtKB-KW"/>
</dbReference>
<dbReference type="PROSITE" id="PS51471">
    <property type="entry name" value="FE2OG_OXY"/>
    <property type="match status" value="1"/>
</dbReference>
<keyword evidence="2" id="KW-0479">Metal-binding</keyword>